<evidence type="ECO:0008006" key="4">
    <source>
        <dbReference type="Google" id="ProtNLM"/>
    </source>
</evidence>
<name>A0A9P8CD77_9HELO</name>
<organism evidence="2 3">
    <name type="scientific">Calycina marina</name>
    <dbReference type="NCBI Taxonomy" id="1763456"/>
    <lineage>
        <taxon>Eukaryota</taxon>
        <taxon>Fungi</taxon>
        <taxon>Dikarya</taxon>
        <taxon>Ascomycota</taxon>
        <taxon>Pezizomycotina</taxon>
        <taxon>Leotiomycetes</taxon>
        <taxon>Helotiales</taxon>
        <taxon>Pezizellaceae</taxon>
        <taxon>Calycina</taxon>
    </lineage>
</organism>
<feature type="region of interest" description="Disordered" evidence="1">
    <location>
        <begin position="103"/>
        <end position="138"/>
    </location>
</feature>
<dbReference type="AlphaFoldDB" id="A0A9P8CD77"/>
<evidence type="ECO:0000313" key="2">
    <source>
        <dbReference type="EMBL" id="KAG9242758.1"/>
    </source>
</evidence>
<feature type="compositionally biased region" description="Basic and acidic residues" evidence="1">
    <location>
        <begin position="37"/>
        <end position="53"/>
    </location>
</feature>
<dbReference type="OrthoDB" id="5369448at2759"/>
<sequence>MPKKSQPEFKIHVDPSCLTNPTDSEMTPGRIASDQTIIHHDIKKDSKDIKQSEETGDMDIVDNEGSREQRHSEEARERQIDRIEAQIQAAARAVVASIEQDNYHGDDSVMSSQTDASYDQEHSHISYEDGTELTYGHGTELTYDGTEVIHETGDEHAEQEGEGDGDSSSHHEGDVDDDVFTNSDHSKRSSLNSCVDISSADEMQGKELTSPMVGEEAASKPVSRLPSTSSYAPPESTPITLSRVLTRPPFRTPSSVRAMQMSSPTPSLFSSPRSSKRHVPTISRLGTPSSKRTPTRFKSRVEDPLVLLHVTVLPLSWNYSHAMSADNLPSELQQIRDSWRLLQGQLCEAIVERGILLAHPQDDYEVLEERLLEALELHVRPRANILRCGHYMGSETPSSDDECQDQFFQGDERKWCEVCGKEVKFEPSMEGSMGKRFRVKIYASNGLMRAGAWSACWREMEKVDVELSPFVEDGLATPLEQFASKIPTVTSATYEPDDGFLDEEEPLPRSHEAAVLGEIEQMKAEEEEKRAAEVELLRQKIANEERMKEIYGDIAFGVEEPQVRRQQKTALVNSDSFPELLFAALKVAMRDTKNVAIVILTILVLALALRSKTVVIANPPKQNEVDRTSNSDVLINSMPNRASDLISTSSLSAVTSVAVDTTAEVSGVGHKEAHLVQLAGTAVNLEIAPKGLAASKPSSSKATPKIAPPNEQFEIKGAEIIDLPATDFVSNIPEPKDIPAYSNEEFAPMEIATEESTVPGPAQADHNDPDLKEVVPVV</sequence>
<feature type="compositionally biased region" description="Basic and acidic residues" evidence="1">
    <location>
        <begin position="64"/>
        <end position="78"/>
    </location>
</feature>
<dbReference type="Proteomes" id="UP000887226">
    <property type="component" value="Unassembled WGS sequence"/>
</dbReference>
<feature type="compositionally biased region" description="Polar residues" evidence="1">
    <location>
        <begin position="252"/>
        <end position="273"/>
    </location>
</feature>
<dbReference type="EMBL" id="MU254039">
    <property type="protein sequence ID" value="KAG9242758.1"/>
    <property type="molecule type" value="Genomic_DNA"/>
</dbReference>
<keyword evidence="3" id="KW-1185">Reference proteome</keyword>
<feature type="region of interest" description="Disordered" evidence="1">
    <location>
        <begin position="153"/>
        <end position="297"/>
    </location>
</feature>
<gene>
    <name evidence="2" type="ORF">BJ878DRAFT_577134</name>
</gene>
<reference evidence="2" key="1">
    <citation type="journal article" date="2021" name="IMA Fungus">
        <title>Genomic characterization of three marine fungi, including Emericellopsis atlantica sp. nov. with signatures of a generalist lifestyle and marine biomass degradation.</title>
        <authorList>
            <person name="Hagestad O.C."/>
            <person name="Hou L."/>
            <person name="Andersen J.H."/>
            <person name="Hansen E.H."/>
            <person name="Altermark B."/>
            <person name="Li C."/>
            <person name="Kuhnert E."/>
            <person name="Cox R.J."/>
            <person name="Crous P.W."/>
            <person name="Spatafora J.W."/>
            <person name="Lail K."/>
            <person name="Amirebrahimi M."/>
            <person name="Lipzen A."/>
            <person name="Pangilinan J."/>
            <person name="Andreopoulos W."/>
            <person name="Hayes R.D."/>
            <person name="Ng V."/>
            <person name="Grigoriev I.V."/>
            <person name="Jackson S.A."/>
            <person name="Sutton T.D.S."/>
            <person name="Dobson A.D.W."/>
            <person name="Rama T."/>
        </authorList>
    </citation>
    <scope>NUCLEOTIDE SEQUENCE</scope>
    <source>
        <strain evidence="2">TRa3180A</strain>
    </source>
</reference>
<proteinExistence type="predicted"/>
<feature type="compositionally biased region" description="Basic and acidic residues" evidence="1">
    <location>
        <begin position="765"/>
        <end position="778"/>
    </location>
</feature>
<feature type="compositionally biased region" description="Basic and acidic residues" evidence="1">
    <location>
        <begin position="1"/>
        <end position="13"/>
    </location>
</feature>
<evidence type="ECO:0000313" key="3">
    <source>
        <dbReference type="Proteomes" id="UP000887226"/>
    </source>
</evidence>
<feature type="region of interest" description="Disordered" evidence="1">
    <location>
        <begin position="753"/>
        <end position="778"/>
    </location>
</feature>
<comment type="caution">
    <text evidence="2">The sequence shown here is derived from an EMBL/GenBank/DDBJ whole genome shotgun (WGS) entry which is preliminary data.</text>
</comment>
<protein>
    <recommendedName>
        <fullName evidence="4">Pathway-specific nitrogen regulator</fullName>
    </recommendedName>
</protein>
<evidence type="ECO:0000256" key="1">
    <source>
        <dbReference type="SAM" id="MobiDB-lite"/>
    </source>
</evidence>
<accession>A0A9P8CD77</accession>
<feature type="region of interest" description="Disordered" evidence="1">
    <location>
        <begin position="1"/>
        <end position="78"/>
    </location>
</feature>